<dbReference type="AlphaFoldDB" id="A0A538UBF9"/>
<feature type="domain" description="HTH cro/C1-type" evidence="2">
    <location>
        <begin position="14"/>
        <end position="68"/>
    </location>
</feature>
<gene>
    <name evidence="3" type="ORF">E6K81_05215</name>
</gene>
<evidence type="ECO:0000259" key="2">
    <source>
        <dbReference type="PROSITE" id="PS50943"/>
    </source>
</evidence>
<evidence type="ECO:0000313" key="4">
    <source>
        <dbReference type="Proteomes" id="UP000319771"/>
    </source>
</evidence>
<proteinExistence type="inferred from homology"/>
<dbReference type="PROSITE" id="PS50943">
    <property type="entry name" value="HTH_CROC1"/>
    <property type="match status" value="1"/>
</dbReference>
<dbReference type="Pfam" id="PF06114">
    <property type="entry name" value="Peptidase_M78"/>
    <property type="match status" value="1"/>
</dbReference>
<evidence type="ECO:0000256" key="1">
    <source>
        <dbReference type="ARBA" id="ARBA00007227"/>
    </source>
</evidence>
<sequence>MSTSPSIPVNPDVLRWAREESGYPTERVAVRLNVNEERVRAWEKGERQPTERQLEELAKFLRRPLGIFFLSQPPRLAPLGAEYRRLPGVTPGRESPELRIALRQMLTRRETALGLMEELGEKVEPFSLRAHLRESAAEVAARLRLAMGVDVATQLAWPNEWRAWAAWRSAAESLGLFVFLFPSVALDEVRGLAILRDPFPVVAINSKEMPEARAFTLFHELVHVLLAAGNEELPAIREQRPARAWDAVERFAESVASYVLIPEQALREALGSGVVARSWNLPEVRSLARRFRVTPLAMATRLRESGHMTWTKYDAWRHTWDEFVSTLRPRRGGFATRGEKAVNRAGRPFAALVLEALAANRITSVDAARFLNLKFEHFEKLGDRLREDALGAGLGE</sequence>
<dbReference type="EMBL" id="VBPB01000077">
    <property type="protein sequence ID" value="TMQ73235.1"/>
    <property type="molecule type" value="Genomic_DNA"/>
</dbReference>
<reference evidence="3 4" key="1">
    <citation type="journal article" date="2019" name="Nat. Microbiol.">
        <title>Mediterranean grassland soil C-N compound turnover is dependent on rainfall and depth, and is mediated by genomically divergent microorganisms.</title>
        <authorList>
            <person name="Diamond S."/>
            <person name="Andeer P.F."/>
            <person name="Li Z."/>
            <person name="Crits-Christoph A."/>
            <person name="Burstein D."/>
            <person name="Anantharaman K."/>
            <person name="Lane K.R."/>
            <person name="Thomas B.C."/>
            <person name="Pan C."/>
            <person name="Northen T.R."/>
            <person name="Banfield J.F."/>
        </authorList>
    </citation>
    <scope>NUCLEOTIDE SEQUENCE [LARGE SCALE GENOMIC DNA]</scope>
    <source>
        <strain evidence="3">WS_11</strain>
    </source>
</reference>
<dbReference type="GO" id="GO:0003677">
    <property type="term" value="F:DNA binding"/>
    <property type="evidence" value="ECO:0007669"/>
    <property type="project" value="InterPro"/>
</dbReference>
<dbReference type="InterPro" id="IPR052345">
    <property type="entry name" value="Rad_response_metalloprotease"/>
</dbReference>
<evidence type="ECO:0000313" key="3">
    <source>
        <dbReference type="EMBL" id="TMQ73235.1"/>
    </source>
</evidence>
<dbReference type="SMART" id="SM00530">
    <property type="entry name" value="HTH_XRE"/>
    <property type="match status" value="1"/>
</dbReference>
<comment type="similarity">
    <text evidence="1">Belongs to the short-chain fatty acyl-CoA assimilation regulator (ScfR) family.</text>
</comment>
<dbReference type="Proteomes" id="UP000319771">
    <property type="component" value="Unassembled WGS sequence"/>
</dbReference>
<dbReference type="Gene3D" id="1.10.10.2910">
    <property type="match status" value="1"/>
</dbReference>
<protein>
    <submittedName>
        <fullName evidence="3">ImmA/IrrE family metallo-endopeptidase</fullName>
    </submittedName>
</protein>
<dbReference type="SUPFAM" id="SSF47413">
    <property type="entry name" value="lambda repressor-like DNA-binding domains"/>
    <property type="match status" value="1"/>
</dbReference>
<dbReference type="PANTHER" id="PTHR43236">
    <property type="entry name" value="ANTITOXIN HIGA1"/>
    <property type="match status" value="1"/>
</dbReference>
<dbReference type="PANTHER" id="PTHR43236:SF2">
    <property type="entry name" value="BLL0069 PROTEIN"/>
    <property type="match status" value="1"/>
</dbReference>
<organism evidence="3 4">
    <name type="scientific">Eiseniibacteriota bacterium</name>
    <dbReference type="NCBI Taxonomy" id="2212470"/>
    <lineage>
        <taxon>Bacteria</taxon>
        <taxon>Candidatus Eiseniibacteriota</taxon>
    </lineage>
</organism>
<dbReference type="CDD" id="cd00093">
    <property type="entry name" value="HTH_XRE"/>
    <property type="match status" value="1"/>
</dbReference>
<dbReference type="InterPro" id="IPR010359">
    <property type="entry name" value="IrrE_HExxH"/>
</dbReference>
<dbReference type="InterPro" id="IPR001387">
    <property type="entry name" value="Cro/C1-type_HTH"/>
</dbReference>
<accession>A0A538UBF9</accession>
<dbReference type="Gene3D" id="1.10.260.40">
    <property type="entry name" value="lambda repressor-like DNA-binding domains"/>
    <property type="match status" value="1"/>
</dbReference>
<dbReference type="Pfam" id="PF01381">
    <property type="entry name" value="HTH_3"/>
    <property type="match status" value="1"/>
</dbReference>
<comment type="caution">
    <text evidence="3">The sequence shown here is derived from an EMBL/GenBank/DDBJ whole genome shotgun (WGS) entry which is preliminary data.</text>
</comment>
<dbReference type="InterPro" id="IPR010982">
    <property type="entry name" value="Lambda_DNA-bd_dom_sf"/>
</dbReference>
<name>A0A538UBF9_UNCEI</name>